<dbReference type="Proteomes" id="UP001153332">
    <property type="component" value="Unassembled WGS sequence"/>
</dbReference>
<reference evidence="1" key="1">
    <citation type="submission" date="2022-12" db="EMBL/GenBank/DDBJ databases">
        <title>Genome Sequence of Lasiodiplodia mahajangana.</title>
        <authorList>
            <person name="Buettner E."/>
        </authorList>
    </citation>
    <scope>NUCLEOTIDE SEQUENCE</scope>
    <source>
        <strain evidence="1">VT137</strain>
    </source>
</reference>
<protein>
    <submittedName>
        <fullName evidence="1">Uncharacterized protein</fullName>
    </submittedName>
</protein>
<evidence type="ECO:0000313" key="1">
    <source>
        <dbReference type="EMBL" id="KAJ8130790.1"/>
    </source>
</evidence>
<accession>A0ACC2JTG0</accession>
<dbReference type="EMBL" id="JAPUUL010000423">
    <property type="protein sequence ID" value="KAJ8130790.1"/>
    <property type="molecule type" value="Genomic_DNA"/>
</dbReference>
<keyword evidence="2" id="KW-1185">Reference proteome</keyword>
<comment type="caution">
    <text evidence="1">The sequence shown here is derived from an EMBL/GenBank/DDBJ whole genome shotgun (WGS) entry which is preliminary data.</text>
</comment>
<proteinExistence type="predicted"/>
<organism evidence="1 2">
    <name type="scientific">Lasiodiplodia mahajangana</name>
    <dbReference type="NCBI Taxonomy" id="1108764"/>
    <lineage>
        <taxon>Eukaryota</taxon>
        <taxon>Fungi</taxon>
        <taxon>Dikarya</taxon>
        <taxon>Ascomycota</taxon>
        <taxon>Pezizomycotina</taxon>
        <taxon>Dothideomycetes</taxon>
        <taxon>Dothideomycetes incertae sedis</taxon>
        <taxon>Botryosphaeriales</taxon>
        <taxon>Botryosphaeriaceae</taxon>
        <taxon>Lasiodiplodia</taxon>
    </lineage>
</organism>
<sequence>MEGDDYDLGPFWAEAKRAYELECEHSIDLDSGVQDPQTVDQLLELIESRGKQFAAFRENHGRLWSKLQLFAEPVVAVGTLTGEAFSTIDGIGGPVSAILKGITHLVSAAAHVTSAYDWIETVFFELQDASDRLRSHVKTTITSAMRRIIIAIFAFILRILGRSELLIKRGRVREYLRVAFIGKDQKTKELLDSLNSVIASEGRLTLALTHEKTEQARDLAAKSVEVGRETSEKIDGVQEGVQNLMYLAKENVAAVQEIKIQQIDRRLLENMYHVLRVGAVTQTDSWYSLFKRTLLEGSGAWLQKEEFFELWTQHHAPILWVFGGPGAGKTMLSTWLITMLNKQFEAKSEIGLATHVGYFFIKENVEDLRNPNIIFKTMAWQIQQVDPLFRRHAATVCEFDRKTARAEDTWENLFLDFYQTQDRRAILVIDGLDEAELHTQRRILRIMRDYVSSIRAGQPARIQFAIFGRFTLKAELERIHLDREEKIIEVSSVKNHKDMENYITDRVTNLLIIKKMRSRRPDGPKEAKKFARSVRQRVLDGAAGVFLWAQLLLDQMEGKDDRQINQVLAKPPENLYDMIYSVFKRISQDDEVDKHTVNRLLAWVAFAKRPLSFGELDVLLRSDFDATNWFLWDHIRGKFASIFRLRYPRYFDPDAKEDEDEDEVTVDDGQQDEQGAHPVASDDDDDDRFDLDDSSDDGAEEDPTSENGSAAQGEETSDETEQYQWPKESEADQHYSWEQKHTIVDFSHQRFRDFLVIEGDPHTRQKPPLPVGIDIQRVEVEIIFDCFRCLLQHIQNYVAYPAFHIFSHLASLNQDRLDEETHIHILRELYWLMHEEKGCRTLFAALEERKNGECDMFWNLWLASNRTTTMLQRWFAKGAILERFQEDERTWMAKAASSVPQLLEPLAMTAAKIWLTKKSYRDIAYLDKSEFQVWFLQGYRALDERGYIAENLANWIYARDLSFWRMQAAEIEDLAEWANLEKTTHWYTGVGWIVHEASRTSSARAQELLAKAIDMDPTAWVAMEATARSLGDDDRDMEKAISWMERAIETLREQCGGTPLEVDAYLLSHISRWKLALGDVEAAHKIAYEAWKKAPSTLEATNSYIRALLEIKEWKHLIEVLDYLNRTDNGYGISNLVLFLSTSSLVWDIGPACRTLGCPLFVIDALEPALQDVERSGDKSTLISKLLQFGDFYHDFYDKNDKAIRWWEEAIARIADAEPAVQRQYVTEKVKYTNKLAQLYFDEAVQNFEAHVRPNDAAIRLKQLALAVTYIPGSGEDVFAYYTPGYASLLYGRWLREYEKAKPSVWRECFRARILEQINGLDDNDPTNDTMACQRLAVSLFQADDEKRASALLAVLFKTLEEYMAERTRFQIVGEGEEKEEEANEQEKEGGEVDVENGTIEGAAFKTKKTIESHDANVNIPDGAQDIEASITQVDVEVVDVSGPQQLPRIKGKEEKEEKNNKIDPESGKPVLLLESDAWSYTCDGCGYNAEDRGSMWFCEICFDVNFCSACLEKVEAMELEVRRCNPKHCWHQVWPLDESKVSEIALEYTAGRKVKLRVEWLEEIRNEWLKGSE</sequence>
<gene>
    <name evidence="1" type="ORF">O1611_g2838</name>
</gene>
<evidence type="ECO:0000313" key="2">
    <source>
        <dbReference type="Proteomes" id="UP001153332"/>
    </source>
</evidence>
<name>A0ACC2JTG0_9PEZI</name>